<evidence type="ECO:0000259" key="2">
    <source>
        <dbReference type="Pfam" id="PF13635"/>
    </source>
</evidence>
<dbReference type="InterPro" id="IPR027417">
    <property type="entry name" value="P-loop_NTPase"/>
</dbReference>
<feature type="domain" description="DUF4143" evidence="2">
    <location>
        <begin position="225"/>
        <end position="386"/>
    </location>
</feature>
<feature type="domain" description="AAA" evidence="1">
    <location>
        <begin position="20"/>
        <end position="154"/>
    </location>
</feature>
<sequence>MFFDRVILSKLQAWTKRPKPKPLLLKGARQVGKTSLLKRYGQKHYLRTAYFNFDRQPDLKQFFELTKDPLRIIQNLSLVVGFSIEPKTTLIIFDEIQECKEALNSLKYFEEFQEPYHVIGAGSLLGVTLGNISPFPVGKVEFLELFPLTFSEFLAQKDPEMANYLDSIQAIEPLPDYFFNRILESFRLYMISGGMPEPAKELVQNTDLTRVEELLDNINQAYELDFSKHVPAKDIQKISFIWHSIPSQLAKENKKFLYQVVKPGARAREYEDALTWLNQAGLVYKINRVSKVGIPLSVYQDLAAFKIYFLDVGLLRRKARLAPNAILNPTELFSEFKGALVENYVLQSLVAQFGEQPSYWTSNGKAEINFLIQVQNIILPVEVKSGENTRSRSLSVYDEENSPKLKLRFSMKNLILQDNLLNIPLFLADRTQDLVTKKLIS</sequence>
<dbReference type="PANTHER" id="PTHR33295">
    <property type="entry name" value="ATPASE"/>
    <property type="match status" value="1"/>
</dbReference>
<evidence type="ECO:0000259" key="1">
    <source>
        <dbReference type="Pfam" id="PF13173"/>
    </source>
</evidence>
<dbReference type="InterPro" id="IPR025420">
    <property type="entry name" value="DUF4143"/>
</dbReference>
<dbReference type="OrthoDB" id="9801840at2"/>
<reference evidence="3 4" key="1">
    <citation type="submission" date="2015-09" db="EMBL/GenBank/DDBJ databases">
        <title>Identification and resolution of microdiversity through metagenomic sequencing of parallel consortia.</title>
        <authorList>
            <person name="Nelson W.C."/>
            <person name="Romine M.F."/>
            <person name="Lindemann S.R."/>
        </authorList>
    </citation>
    <scope>NUCLEOTIDE SEQUENCE [LARGE SCALE GENOMIC DNA]</scope>
    <source>
        <strain evidence="3">HL-49</strain>
    </source>
</reference>
<dbReference type="EMBL" id="LJXT01000077">
    <property type="protein sequence ID" value="KPQ13892.1"/>
    <property type="molecule type" value="Genomic_DNA"/>
</dbReference>
<dbReference type="eggNOG" id="COG1373">
    <property type="taxonomic scope" value="Bacteria"/>
</dbReference>
<dbReference type="AlphaFoldDB" id="A0A0P8A7W4"/>
<dbReference type="Pfam" id="PF13635">
    <property type="entry name" value="DUF4143"/>
    <property type="match status" value="1"/>
</dbReference>
<proteinExistence type="predicted"/>
<dbReference type="InterPro" id="IPR041682">
    <property type="entry name" value="AAA_14"/>
</dbReference>
<gene>
    <name evidence="3" type="ORF">HLUCCX10_11870</name>
</gene>
<dbReference type="Pfam" id="PF13173">
    <property type="entry name" value="AAA_14"/>
    <property type="match status" value="1"/>
</dbReference>
<dbReference type="PANTHER" id="PTHR33295:SF7">
    <property type="entry name" value="ATPASE"/>
    <property type="match status" value="1"/>
</dbReference>
<evidence type="ECO:0000313" key="3">
    <source>
        <dbReference type="EMBL" id="KPQ13892.1"/>
    </source>
</evidence>
<dbReference type="Proteomes" id="UP000050421">
    <property type="component" value="Unassembled WGS sequence"/>
</dbReference>
<dbReference type="SUPFAM" id="SSF52540">
    <property type="entry name" value="P-loop containing nucleoside triphosphate hydrolases"/>
    <property type="match status" value="1"/>
</dbReference>
<comment type="caution">
    <text evidence="3">The sequence shown here is derived from an EMBL/GenBank/DDBJ whole genome shotgun (WGS) entry which is preliminary data.</text>
</comment>
<name>A0A0P8A7W4_9BACT</name>
<accession>A0A0P8A7W4</accession>
<protein>
    <submittedName>
        <fullName evidence="3">ATPase with DUF4143 domain</fullName>
    </submittedName>
</protein>
<organism evidence="3 4">
    <name type="scientific">Algoriphagus marincola HL-49</name>
    <dbReference type="NCBI Taxonomy" id="1305737"/>
    <lineage>
        <taxon>Bacteria</taxon>
        <taxon>Pseudomonadati</taxon>
        <taxon>Bacteroidota</taxon>
        <taxon>Cytophagia</taxon>
        <taxon>Cytophagales</taxon>
        <taxon>Cyclobacteriaceae</taxon>
        <taxon>Algoriphagus</taxon>
    </lineage>
</organism>
<dbReference type="PATRIC" id="fig|1305737.6.peg.2990"/>
<dbReference type="STRING" id="1305737.GCA_000526355_02259"/>
<evidence type="ECO:0000313" key="4">
    <source>
        <dbReference type="Proteomes" id="UP000050421"/>
    </source>
</evidence>